<keyword evidence="3" id="KW-1185">Reference proteome</keyword>
<evidence type="ECO:0000313" key="2">
    <source>
        <dbReference type="EMBL" id="KAK9874078.1"/>
    </source>
</evidence>
<dbReference type="EMBL" id="JARQZJ010000031">
    <property type="protein sequence ID" value="KAK9874078.1"/>
    <property type="molecule type" value="Genomic_DNA"/>
</dbReference>
<organism evidence="2 3">
    <name type="scientific">Henosepilachna vigintioctopunctata</name>
    <dbReference type="NCBI Taxonomy" id="420089"/>
    <lineage>
        <taxon>Eukaryota</taxon>
        <taxon>Metazoa</taxon>
        <taxon>Ecdysozoa</taxon>
        <taxon>Arthropoda</taxon>
        <taxon>Hexapoda</taxon>
        <taxon>Insecta</taxon>
        <taxon>Pterygota</taxon>
        <taxon>Neoptera</taxon>
        <taxon>Endopterygota</taxon>
        <taxon>Coleoptera</taxon>
        <taxon>Polyphaga</taxon>
        <taxon>Cucujiformia</taxon>
        <taxon>Coccinelloidea</taxon>
        <taxon>Coccinellidae</taxon>
        <taxon>Epilachninae</taxon>
        <taxon>Epilachnini</taxon>
        <taxon>Henosepilachna</taxon>
    </lineage>
</organism>
<protein>
    <submittedName>
        <fullName evidence="2">Uncharacterized protein</fullName>
    </submittedName>
</protein>
<sequence>MESSPLIHNGNSDGEHYLKPDEGEEPSSTLLNVSQDEISEIDSKKNDTNEAAIHGENEDDGMKYQTSTSCEKHSEETLPTTSSDTIHSLDNTHGSHSVSEGSDETEISDHAPAEAEIPNINAVSLEHSDDKSKEGTEKDEQKSSTHIEGSSLEGFDENPHDAENYDVDTQQNESLPIEANENKNLNDSF</sequence>
<name>A0AAW1TZF0_9CUCU</name>
<dbReference type="AlphaFoldDB" id="A0AAW1TZF0"/>
<accession>A0AAW1TZF0</accession>
<dbReference type="Proteomes" id="UP001431783">
    <property type="component" value="Unassembled WGS sequence"/>
</dbReference>
<evidence type="ECO:0000256" key="1">
    <source>
        <dbReference type="SAM" id="MobiDB-lite"/>
    </source>
</evidence>
<reference evidence="2 3" key="1">
    <citation type="submission" date="2023-03" db="EMBL/GenBank/DDBJ databases">
        <title>Genome insight into feeding habits of ladybird beetles.</title>
        <authorList>
            <person name="Li H.-S."/>
            <person name="Huang Y.-H."/>
            <person name="Pang H."/>
        </authorList>
    </citation>
    <scope>NUCLEOTIDE SEQUENCE [LARGE SCALE GENOMIC DNA]</scope>
    <source>
        <strain evidence="2">SYSU_2023b</strain>
        <tissue evidence="2">Whole body</tissue>
    </source>
</reference>
<feature type="region of interest" description="Disordered" evidence="1">
    <location>
        <begin position="1"/>
        <end position="189"/>
    </location>
</feature>
<comment type="caution">
    <text evidence="2">The sequence shown here is derived from an EMBL/GenBank/DDBJ whole genome shotgun (WGS) entry which is preliminary data.</text>
</comment>
<evidence type="ECO:0000313" key="3">
    <source>
        <dbReference type="Proteomes" id="UP001431783"/>
    </source>
</evidence>
<proteinExistence type="predicted"/>
<feature type="compositionally biased region" description="Polar residues" evidence="1">
    <location>
        <begin position="26"/>
        <end position="36"/>
    </location>
</feature>
<gene>
    <name evidence="2" type="ORF">WA026_002434</name>
</gene>
<feature type="compositionally biased region" description="Basic and acidic residues" evidence="1">
    <location>
        <begin position="126"/>
        <end position="145"/>
    </location>
</feature>
<feature type="compositionally biased region" description="Basic and acidic residues" evidence="1">
    <location>
        <begin position="41"/>
        <end position="62"/>
    </location>
</feature>
<feature type="compositionally biased region" description="Polar residues" evidence="1">
    <location>
        <begin position="77"/>
        <end position="100"/>
    </location>
</feature>